<dbReference type="Gene3D" id="2.120.10.30">
    <property type="entry name" value="TolB, C-terminal domain"/>
    <property type="match status" value="1"/>
</dbReference>
<gene>
    <name evidence="1" type="ORF">SAMN02745887_03097</name>
</gene>
<dbReference type="RefSeq" id="WP_308417587.1">
    <property type="nucleotide sequence ID" value="NZ_FPKR01000013.1"/>
</dbReference>
<dbReference type="SUPFAM" id="SSF63829">
    <property type="entry name" value="Calcium-dependent phosphotriesterase"/>
    <property type="match status" value="1"/>
</dbReference>
<dbReference type="PANTHER" id="PTHR35399">
    <property type="entry name" value="SLR8030 PROTEIN"/>
    <property type="match status" value="1"/>
</dbReference>
<dbReference type="Pfam" id="PF05787">
    <property type="entry name" value="PhoX"/>
    <property type="match status" value="1"/>
</dbReference>
<proteinExistence type="predicted"/>
<sequence length="696" mass="75099">MRGRNNRAFFNPTALLPEDSAMNYLDDSENSSVNPSQAEHFNQLVERVVTRRGVLKSGLGLGALTFLSGSLAACGSDDAAPAVVTPPAAPMINFKAVAANSGNAIVVPEGYKAEAFVPWGTPLVKGAPAWKPDGSNTAADQALQMGDNHDGMHFFPMSEGNSNEGLLVMNHEYINPEYFYAAEAGQTDIYGTWTLDKVRKAQHAHGVSVVHVKKDAAGKWGVVADSAYNRRIHGNTAMAITGPAAGHSLMQTSADPFGSYAFGTLNNCGNGWTPWGTYLTCEENFNSYFSTTVAGATRTALMSRYGLATGNTPYQWHLLDNRFDWAKEPNESNRFGWIVEIDPFDPASTPKKRTALGRIKHENAAYVLTDDKRVVVYMGDDQADEFVYKFVSDGKFDPANPNANKNLLDHGKLYVAKFGDGTTKGDSMGTGEWILLDKAANPILAANASFPDQATVLINTRQAATVVDATKMDRPEWVTVHPSTREVYLTLTNNSGRNDATPLNDANPRANNVYGQIIRWREAGNNPAATTFEWDHFVLAGNPTANPLKSAGSANITADNTFNSPDGLAFDPEGRLWIQTDGANSNTGNYAGQGNNQMLVGDPKTKEIRRFLVGPDGCEVTGITWTPDMKTMFVNIQHPGEVGSHPRKPTIPAGVNQDLYLAQNPTAFSSWPNAAGGRPRSATVIVTKIDGGKIGS</sequence>
<name>A0A1K2HQW9_9NEIS</name>
<evidence type="ECO:0000313" key="1">
    <source>
        <dbReference type="EMBL" id="SFZ78650.1"/>
    </source>
</evidence>
<dbReference type="InterPro" id="IPR008557">
    <property type="entry name" value="PhoX"/>
</dbReference>
<reference evidence="1 2" key="1">
    <citation type="submission" date="2016-11" db="EMBL/GenBank/DDBJ databases">
        <authorList>
            <person name="Jaros S."/>
            <person name="Januszkiewicz K."/>
            <person name="Wedrychowicz H."/>
        </authorList>
    </citation>
    <scope>NUCLEOTIDE SEQUENCE [LARGE SCALE GENOMIC DNA]</scope>
    <source>
        <strain evidence="1 2">DSM 18899</strain>
    </source>
</reference>
<keyword evidence="2" id="KW-1185">Reference proteome</keyword>
<dbReference type="AlphaFoldDB" id="A0A1K2HQW9"/>
<dbReference type="STRING" id="1121279.SAMN02745887_03097"/>
<dbReference type="Proteomes" id="UP000186513">
    <property type="component" value="Unassembled WGS sequence"/>
</dbReference>
<protein>
    <submittedName>
        <fullName evidence="1">Uncharacterized protein</fullName>
    </submittedName>
</protein>
<dbReference type="EMBL" id="FPKR01000013">
    <property type="protein sequence ID" value="SFZ78650.1"/>
    <property type="molecule type" value="Genomic_DNA"/>
</dbReference>
<accession>A0A1K2HQW9</accession>
<dbReference type="PANTHER" id="PTHR35399:SF2">
    <property type="entry name" value="DUF839 DOMAIN-CONTAINING PROTEIN"/>
    <property type="match status" value="1"/>
</dbReference>
<evidence type="ECO:0000313" key="2">
    <source>
        <dbReference type="Proteomes" id="UP000186513"/>
    </source>
</evidence>
<organism evidence="1 2">
    <name type="scientific">Chitinimonas taiwanensis DSM 18899</name>
    <dbReference type="NCBI Taxonomy" id="1121279"/>
    <lineage>
        <taxon>Bacteria</taxon>
        <taxon>Pseudomonadati</taxon>
        <taxon>Pseudomonadota</taxon>
        <taxon>Betaproteobacteria</taxon>
        <taxon>Neisseriales</taxon>
        <taxon>Chitinibacteraceae</taxon>
        <taxon>Chitinimonas</taxon>
    </lineage>
</organism>
<dbReference type="InterPro" id="IPR011042">
    <property type="entry name" value="6-blade_b-propeller_TolB-like"/>
</dbReference>